<dbReference type="Proteomes" id="UP000265618">
    <property type="component" value="Unassembled WGS sequence"/>
</dbReference>
<accession>A0A391NVZ8</accession>
<gene>
    <name evidence="1" type="ORF">KIPB_015223</name>
</gene>
<protein>
    <submittedName>
        <fullName evidence="1">Uncharacterized protein</fullName>
    </submittedName>
</protein>
<reference evidence="1 2" key="1">
    <citation type="journal article" date="2018" name="PLoS ONE">
        <title>The draft genome of Kipferlia bialata reveals reductive genome evolution in fornicate parasites.</title>
        <authorList>
            <person name="Tanifuji G."/>
            <person name="Takabayashi S."/>
            <person name="Kume K."/>
            <person name="Takagi M."/>
            <person name="Nakayama T."/>
            <person name="Kamikawa R."/>
            <person name="Inagaki Y."/>
            <person name="Hashimoto T."/>
        </authorList>
    </citation>
    <scope>NUCLEOTIDE SEQUENCE [LARGE SCALE GENOMIC DNA]</scope>
    <source>
        <strain evidence="1">NY0173</strain>
    </source>
</reference>
<sequence>MVALRLSDGMALLIALLFFPTIFNRRTEPTFVPLLQDYEYID</sequence>
<feature type="non-terminal residue" evidence="1">
    <location>
        <position position="42"/>
    </location>
</feature>
<evidence type="ECO:0000313" key="1">
    <source>
        <dbReference type="EMBL" id="GCA64730.1"/>
    </source>
</evidence>
<organism evidence="1 2">
    <name type="scientific">Kipferlia bialata</name>
    <dbReference type="NCBI Taxonomy" id="797122"/>
    <lineage>
        <taxon>Eukaryota</taxon>
        <taxon>Metamonada</taxon>
        <taxon>Carpediemonas-like organisms</taxon>
        <taxon>Kipferlia</taxon>
    </lineage>
</organism>
<keyword evidence="2" id="KW-1185">Reference proteome</keyword>
<dbReference type="EMBL" id="BDIP01008373">
    <property type="protein sequence ID" value="GCA64730.1"/>
    <property type="molecule type" value="Genomic_DNA"/>
</dbReference>
<dbReference type="AlphaFoldDB" id="A0A391NVZ8"/>
<name>A0A391NVZ8_9EUKA</name>
<comment type="caution">
    <text evidence="1">The sequence shown here is derived from an EMBL/GenBank/DDBJ whole genome shotgun (WGS) entry which is preliminary data.</text>
</comment>
<proteinExistence type="predicted"/>
<evidence type="ECO:0000313" key="2">
    <source>
        <dbReference type="Proteomes" id="UP000265618"/>
    </source>
</evidence>